<gene>
    <name evidence="2" type="ORF">COT26_02300</name>
</gene>
<evidence type="ECO:0000313" key="2">
    <source>
        <dbReference type="EMBL" id="PIS40641.1"/>
    </source>
</evidence>
<name>A0A2H0YQ61_9BACT</name>
<reference evidence="3" key="1">
    <citation type="submission" date="2017-09" db="EMBL/GenBank/DDBJ databases">
        <title>Depth-based differentiation of microbial function through sediment-hosted aquifers and enrichment of novel symbionts in the deep terrestrial subsurface.</title>
        <authorList>
            <person name="Probst A.J."/>
            <person name="Ladd B."/>
            <person name="Jarett J.K."/>
            <person name="Geller-Mcgrath D.E."/>
            <person name="Sieber C.M.K."/>
            <person name="Emerson J.B."/>
            <person name="Anantharaman K."/>
            <person name="Thomas B.C."/>
            <person name="Malmstrom R."/>
            <person name="Stieglmeier M."/>
            <person name="Klingl A."/>
            <person name="Woyke T."/>
            <person name="Ryan C.M."/>
            <person name="Banfield J.F."/>
        </authorList>
    </citation>
    <scope>NUCLEOTIDE SEQUENCE [LARGE SCALE GENOMIC DNA]</scope>
</reference>
<dbReference type="AlphaFoldDB" id="A0A2H0YQ61"/>
<comment type="caution">
    <text evidence="2">The sequence shown here is derived from an EMBL/GenBank/DDBJ whole genome shotgun (WGS) entry which is preliminary data.</text>
</comment>
<sequence>MNFFLVPITFLINALIILFFYKKIRNKNIKIYEKKSESLNQEINRFAKNWNLTLEKIPLYTTSGLAYLRKSLPKELPNIYLYCDHKDETRTPYRTFWLLQGKVNESQVKVYFLPEYFTEKAKTKGTMLCCFPIATTKHWITIQSEDLWNLIKDHELESRIFNNKFELRGSEHKMLTEIFDPLLIEKFNVYYAAALKITFLHTSIIAAHRFIFNTQEIDHFFNLILDFKKNFDSAVKSFPGPV</sequence>
<keyword evidence="1" id="KW-1133">Transmembrane helix</keyword>
<feature type="transmembrane region" description="Helical" evidence="1">
    <location>
        <begin position="6"/>
        <end position="24"/>
    </location>
</feature>
<organism evidence="2 3">
    <name type="scientific">Candidatus Kerfeldbacteria bacterium CG08_land_8_20_14_0_20_43_14</name>
    <dbReference type="NCBI Taxonomy" id="2014246"/>
    <lineage>
        <taxon>Bacteria</taxon>
        <taxon>Candidatus Kerfeldiibacteriota</taxon>
    </lineage>
</organism>
<evidence type="ECO:0000313" key="3">
    <source>
        <dbReference type="Proteomes" id="UP000236845"/>
    </source>
</evidence>
<evidence type="ECO:0000256" key="1">
    <source>
        <dbReference type="SAM" id="Phobius"/>
    </source>
</evidence>
<protein>
    <submittedName>
        <fullName evidence="2">Uncharacterized protein</fullName>
    </submittedName>
</protein>
<keyword evidence="1" id="KW-0812">Transmembrane</keyword>
<proteinExistence type="predicted"/>
<keyword evidence="1" id="KW-0472">Membrane</keyword>
<accession>A0A2H0YQ61</accession>
<dbReference type="Proteomes" id="UP000236845">
    <property type="component" value="Unassembled WGS sequence"/>
</dbReference>
<dbReference type="EMBL" id="PEXW01000052">
    <property type="protein sequence ID" value="PIS40641.1"/>
    <property type="molecule type" value="Genomic_DNA"/>
</dbReference>